<dbReference type="OrthoDB" id="7062584at2"/>
<name>A0A344U030_9ACTN</name>
<proteinExistence type="predicted"/>
<dbReference type="KEGG" id="sgz:C0216_13000"/>
<dbReference type="Gene3D" id="1.10.260.40">
    <property type="entry name" value="lambda repressor-like DNA-binding domains"/>
    <property type="match status" value="1"/>
</dbReference>
<dbReference type="Gene3D" id="2.30.110.10">
    <property type="entry name" value="Electron Transport, Fmn-binding Protein, Chain A"/>
    <property type="match status" value="1"/>
</dbReference>
<protein>
    <submittedName>
        <fullName evidence="2">DNA-binding protein</fullName>
    </submittedName>
</protein>
<dbReference type="PROSITE" id="PS50943">
    <property type="entry name" value="HTH_CROC1"/>
    <property type="match status" value="1"/>
</dbReference>
<evidence type="ECO:0000313" key="3">
    <source>
        <dbReference type="Proteomes" id="UP000252004"/>
    </source>
</evidence>
<evidence type="ECO:0000259" key="1">
    <source>
        <dbReference type="PROSITE" id="PS50943"/>
    </source>
</evidence>
<dbReference type="InterPro" id="IPR012349">
    <property type="entry name" value="Split_barrel_FMN-bd"/>
</dbReference>
<dbReference type="Pfam" id="PF12900">
    <property type="entry name" value="Pyridox_ox_2"/>
    <property type="match status" value="1"/>
</dbReference>
<dbReference type="GO" id="GO:0003677">
    <property type="term" value="F:DNA binding"/>
    <property type="evidence" value="ECO:0007669"/>
    <property type="project" value="UniProtKB-KW"/>
</dbReference>
<dbReference type="InterPro" id="IPR001387">
    <property type="entry name" value="Cro/C1-type_HTH"/>
</dbReference>
<dbReference type="SUPFAM" id="SSF47413">
    <property type="entry name" value="lambda repressor-like DNA-binding domains"/>
    <property type="match status" value="1"/>
</dbReference>
<dbReference type="CDD" id="cd00093">
    <property type="entry name" value="HTH_XRE"/>
    <property type="match status" value="1"/>
</dbReference>
<keyword evidence="2" id="KW-0238">DNA-binding</keyword>
<dbReference type="InterPro" id="IPR024747">
    <property type="entry name" value="Pyridox_Oxase-rel"/>
</dbReference>
<sequence length="233" mass="24217">MSTINYTAPGLPPGSRGRAVAGRTALGRRVAALRAAAHLTREELGERCGVDAHYLACVEDHVVVPAIGTLVRLAQALGTTVDSLVAGGSDGEAGPRNRPIDGRLVPLDEGECRRLLGVRGIGRVAVFASDGPAVHPVNYLVAGDGIAFRTGADTVLARAAGTEAAFEAEQIDEVAARGWSVLAVGELTRAVAASRDLERSAAAANFVPWADGARSLWMKITPVRITGRRVVSP</sequence>
<organism evidence="2 3">
    <name type="scientific">Streptomyces globosus</name>
    <dbReference type="NCBI Taxonomy" id="68209"/>
    <lineage>
        <taxon>Bacteria</taxon>
        <taxon>Bacillati</taxon>
        <taxon>Actinomycetota</taxon>
        <taxon>Actinomycetes</taxon>
        <taxon>Kitasatosporales</taxon>
        <taxon>Streptomycetaceae</taxon>
        <taxon>Streptomyces</taxon>
    </lineage>
</organism>
<dbReference type="AlphaFoldDB" id="A0A344U030"/>
<evidence type="ECO:0000313" key="2">
    <source>
        <dbReference type="EMBL" id="AXE24251.1"/>
    </source>
</evidence>
<dbReference type="RefSeq" id="WP_114055433.1">
    <property type="nucleotide sequence ID" value="NZ_CP030862.1"/>
</dbReference>
<feature type="domain" description="HTH cro/C1-type" evidence="1">
    <location>
        <begin position="30"/>
        <end position="84"/>
    </location>
</feature>
<dbReference type="EMBL" id="CP030862">
    <property type="protein sequence ID" value="AXE24251.1"/>
    <property type="molecule type" value="Genomic_DNA"/>
</dbReference>
<reference evidence="2 3" key="1">
    <citation type="submission" date="2018-01" db="EMBL/GenBank/DDBJ databases">
        <title>Draft genome Sequence of streptomyces globosus LZH-48.</title>
        <authorList>
            <person name="Ran K."/>
            <person name="Li Z."/>
            <person name="Wei S."/>
            <person name="Dong R."/>
        </authorList>
    </citation>
    <scope>NUCLEOTIDE SEQUENCE [LARGE SCALE GENOMIC DNA]</scope>
    <source>
        <strain evidence="2 3">LZH-48</strain>
    </source>
</reference>
<dbReference type="Pfam" id="PF13560">
    <property type="entry name" value="HTH_31"/>
    <property type="match status" value="1"/>
</dbReference>
<dbReference type="SMART" id="SM00530">
    <property type="entry name" value="HTH_XRE"/>
    <property type="match status" value="1"/>
</dbReference>
<dbReference type="Proteomes" id="UP000252004">
    <property type="component" value="Chromosome"/>
</dbReference>
<accession>A0A344U030</accession>
<gene>
    <name evidence="2" type="ORF">C0216_13000</name>
</gene>
<dbReference type="SUPFAM" id="SSF50475">
    <property type="entry name" value="FMN-binding split barrel"/>
    <property type="match status" value="1"/>
</dbReference>
<keyword evidence="3" id="KW-1185">Reference proteome</keyword>
<dbReference type="InterPro" id="IPR010982">
    <property type="entry name" value="Lambda_DNA-bd_dom_sf"/>
</dbReference>